<dbReference type="Proteomes" id="UP000026960">
    <property type="component" value="Chromosome 8"/>
</dbReference>
<dbReference type="AlphaFoldDB" id="A0A0D3H2L7"/>
<feature type="compositionally biased region" description="Pro residues" evidence="1">
    <location>
        <begin position="93"/>
        <end position="110"/>
    </location>
</feature>
<accession>A0A0D3H2L7</accession>
<evidence type="ECO:0000313" key="2">
    <source>
        <dbReference type="EnsemblPlants" id="OBART08G21850.1"/>
    </source>
</evidence>
<dbReference type="PaxDb" id="65489-OBART08G21850.1"/>
<keyword evidence="3" id="KW-1185">Reference proteome</keyword>
<proteinExistence type="predicted"/>
<dbReference type="EnsemblPlants" id="OBART08G21850.1">
    <property type="protein sequence ID" value="OBART08G21850.1"/>
    <property type="gene ID" value="OBART08G21850"/>
</dbReference>
<name>A0A0D3H2L7_9ORYZ</name>
<dbReference type="HOGENOM" id="CLU_1588991_0_0_1"/>
<reference evidence="2" key="1">
    <citation type="journal article" date="2009" name="Rice">
        <title>De Novo Next Generation Sequencing of Plant Genomes.</title>
        <authorList>
            <person name="Rounsley S."/>
            <person name="Marri P.R."/>
            <person name="Yu Y."/>
            <person name="He R."/>
            <person name="Sisneros N."/>
            <person name="Goicoechea J.L."/>
            <person name="Lee S.J."/>
            <person name="Angelova A."/>
            <person name="Kudrna D."/>
            <person name="Luo M."/>
            <person name="Affourtit J."/>
            <person name="Desany B."/>
            <person name="Knight J."/>
            <person name="Niazi F."/>
            <person name="Egholm M."/>
            <person name="Wing R.A."/>
        </authorList>
    </citation>
    <scope>NUCLEOTIDE SEQUENCE [LARGE SCALE GENOMIC DNA]</scope>
    <source>
        <strain evidence="2">cv. IRGC 105608</strain>
    </source>
</reference>
<protein>
    <submittedName>
        <fullName evidence="2">Uncharacterized protein</fullName>
    </submittedName>
</protein>
<organism evidence="2">
    <name type="scientific">Oryza barthii</name>
    <dbReference type="NCBI Taxonomy" id="65489"/>
    <lineage>
        <taxon>Eukaryota</taxon>
        <taxon>Viridiplantae</taxon>
        <taxon>Streptophyta</taxon>
        <taxon>Embryophyta</taxon>
        <taxon>Tracheophyta</taxon>
        <taxon>Spermatophyta</taxon>
        <taxon>Magnoliopsida</taxon>
        <taxon>Liliopsida</taxon>
        <taxon>Poales</taxon>
        <taxon>Poaceae</taxon>
        <taxon>BOP clade</taxon>
        <taxon>Oryzoideae</taxon>
        <taxon>Oryzeae</taxon>
        <taxon>Oryzinae</taxon>
        <taxon>Oryza</taxon>
    </lineage>
</organism>
<evidence type="ECO:0000313" key="3">
    <source>
        <dbReference type="Proteomes" id="UP000026960"/>
    </source>
</evidence>
<dbReference type="eggNOG" id="ENOG502R5QE">
    <property type="taxonomic scope" value="Eukaryota"/>
</dbReference>
<reference evidence="2" key="2">
    <citation type="submission" date="2015-03" db="UniProtKB">
        <authorList>
            <consortium name="EnsemblPlants"/>
        </authorList>
    </citation>
    <scope>IDENTIFICATION</scope>
</reference>
<dbReference type="Gramene" id="OBART08G21850.1">
    <property type="protein sequence ID" value="OBART08G21850.1"/>
    <property type="gene ID" value="OBART08G21850"/>
</dbReference>
<evidence type="ECO:0000256" key="1">
    <source>
        <dbReference type="SAM" id="MobiDB-lite"/>
    </source>
</evidence>
<sequence>MPTRRPPTRIYGDLSGHAAPHAACSAPDWSVTGRMIDGTRGVKRTSARVRRTGSPLAVQQVNNWYPQSGPYPYPPPSGAVYPPQGYPSSHGVYPPPQGPYPPPHQPPPPGYQGYFNQGQQPYYPPPLPPPPPYDHCHHHCGDEGSGAGFLKGWFSVSWTTDIVQFADC</sequence>
<feature type="compositionally biased region" description="Low complexity" evidence="1">
    <location>
        <begin position="111"/>
        <end position="121"/>
    </location>
</feature>
<feature type="region of interest" description="Disordered" evidence="1">
    <location>
        <begin position="60"/>
        <end position="128"/>
    </location>
</feature>